<sequence length="218" mass="24878">MTDKINKSTKFNNSLSQSEMDLLATLLEPEDNSYPWNPYDEDASVYFNQIEEQFVMQDLLDEELNTRCEGFHNQLDTLWKTVETSEQFNCNTNTTVAVKLQKSLQKQFSNSMPSNWINLIAQKAAEIFNDKQPMTEQLIQCVQAVVPSLEIDDIMVLARPLAYATRSAEPNKVESTLANFNQDEDREWTALSEIEQAKVGLAVAYHALNQLDNSQAEK</sequence>
<reference evidence="1 2" key="1">
    <citation type="submission" date="2017-06" db="EMBL/GenBank/DDBJ databases">
        <title>Genome sequencing of cyanobaciteial culture collection at National Institute for Environmental Studies (NIES).</title>
        <authorList>
            <person name="Hirose Y."/>
            <person name="Shimura Y."/>
            <person name="Fujisawa T."/>
            <person name="Nakamura Y."/>
            <person name="Kawachi M."/>
        </authorList>
    </citation>
    <scope>NUCLEOTIDE SEQUENCE [LARGE SCALE GENOMIC DNA]</scope>
    <source>
        <strain evidence="1 2">NIES-267</strain>
    </source>
</reference>
<accession>A0A1Z4LXA9</accession>
<evidence type="ECO:0000313" key="1">
    <source>
        <dbReference type="EMBL" id="BAY85728.1"/>
    </source>
</evidence>
<dbReference type="Proteomes" id="UP000218418">
    <property type="component" value="Chromosome"/>
</dbReference>
<organism evidence="1 2">
    <name type="scientific">Calothrix parasitica NIES-267</name>
    <dbReference type="NCBI Taxonomy" id="1973488"/>
    <lineage>
        <taxon>Bacteria</taxon>
        <taxon>Bacillati</taxon>
        <taxon>Cyanobacteriota</taxon>
        <taxon>Cyanophyceae</taxon>
        <taxon>Nostocales</taxon>
        <taxon>Calotrichaceae</taxon>
        <taxon>Calothrix</taxon>
    </lineage>
</organism>
<gene>
    <name evidence="1" type="ORF">NIES267_52290</name>
</gene>
<evidence type="ECO:0000313" key="2">
    <source>
        <dbReference type="Proteomes" id="UP000218418"/>
    </source>
</evidence>
<dbReference type="EMBL" id="AP018227">
    <property type="protein sequence ID" value="BAY85728.1"/>
    <property type="molecule type" value="Genomic_DNA"/>
</dbReference>
<keyword evidence="2" id="KW-1185">Reference proteome</keyword>
<dbReference type="OrthoDB" id="422386at2"/>
<dbReference type="AlphaFoldDB" id="A0A1Z4LXA9"/>
<protein>
    <submittedName>
        <fullName evidence="1">Uncharacterized protein</fullName>
    </submittedName>
</protein>
<proteinExistence type="predicted"/>
<name>A0A1Z4LXA9_9CYAN</name>